<dbReference type="Proteomes" id="UP001141253">
    <property type="component" value="Chromosome 4"/>
</dbReference>
<evidence type="ECO:0000256" key="1">
    <source>
        <dbReference type="SAM" id="SignalP"/>
    </source>
</evidence>
<reference evidence="2" key="1">
    <citation type="submission" date="2022-10" db="EMBL/GenBank/DDBJ databases">
        <authorList>
            <person name="Hyden B.L."/>
            <person name="Feng K."/>
            <person name="Yates T."/>
            <person name="Jawdy S."/>
            <person name="Smart L.B."/>
            <person name="Muchero W."/>
        </authorList>
    </citation>
    <scope>NUCLEOTIDE SEQUENCE</scope>
    <source>
        <tissue evidence="2">Shoot tip</tissue>
    </source>
</reference>
<name>A0ABQ9C954_9ROSI</name>
<sequence>MSKLGITTIILALAVISAVPAPAEAPAPVSGPGPAAFGAAPVEDCITPVSNASDCLEYVTAGMVRLLSNLGSRSILVELLTFPAVCKIANVPPATLCSAVGYPVAAPASGPSSEGPSTGLITPAAASPGGLAASPSAGEKVAASSMAGSAFAVAFSILSTLF</sequence>
<accession>A0ABQ9C954</accession>
<organism evidence="2 3">
    <name type="scientific">Salix suchowensis</name>
    <dbReference type="NCBI Taxonomy" id="1278906"/>
    <lineage>
        <taxon>Eukaryota</taxon>
        <taxon>Viridiplantae</taxon>
        <taxon>Streptophyta</taxon>
        <taxon>Embryophyta</taxon>
        <taxon>Tracheophyta</taxon>
        <taxon>Spermatophyta</taxon>
        <taxon>Magnoliopsida</taxon>
        <taxon>eudicotyledons</taxon>
        <taxon>Gunneridae</taxon>
        <taxon>Pentapetalae</taxon>
        <taxon>rosids</taxon>
        <taxon>fabids</taxon>
        <taxon>Malpighiales</taxon>
        <taxon>Salicaceae</taxon>
        <taxon>Saliceae</taxon>
        <taxon>Salix</taxon>
    </lineage>
</organism>
<dbReference type="EMBL" id="JAPFFI010000004">
    <property type="protein sequence ID" value="KAJ6395504.1"/>
    <property type="molecule type" value="Genomic_DNA"/>
</dbReference>
<reference evidence="2" key="2">
    <citation type="journal article" date="2023" name="Int. J. Mol. Sci.">
        <title>De Novo Assembly and Annotation of 11 Diverse Shrub Willow (Salix) Genomes Reveals Novel Gene Organization in Sex-Linked Regions.</title>
        <authorList>
            <person name="Hyden B."/>
            <person name="Feng K."/>
            <person name="Yates T.B."/>
            <person name="Jawdy S."/>
            <person name="Cereghino C."/>
            <person name="Smart L.B."/>
            <person name="Muchero W."/>
        </authorList>
    </citation>
    <scope>NUCLEOTIDE SEQUENCE</scope>
    <source>
        <tissue evidence="2">Shoot tip</tissue>
    </source>
</reference>
<keyword evidence="1" id="KW-0732">Signal</keyword>
<keyword evidence="3" id="KW-1185">Reference proteome</keyword>
<feature type="chain" id="PRO_5047323657" description="Bifunctional inhibitor/plant lipid transfer protein/seed storage helical domain-containing protein" evidence="1">
    <location>
        <begin position="26"/>
        <end position="162"/>
    </location>
</feature>
<proteinExistence type="predicted"/>
<evidence type="ECO:0000313" key="3">
    <source>
        <dbReference type="Proteomes" id="UP001141253"/>
    </source>
</evidence>
<comment type="caution">
    <text evidence="2">The sequence shown here is derived from an EMBL/GenBank/DDBJ whole genome shotgun (WGS) entry which is preliminary data.</text>
</comment>
<gene>
    <name evidence="2" type="ORF">OIU77_020697</name>
</gene>
<protein>
    <recommendedName>
        <fullName evidence="4">Bifunctional inhibitor/plant lipid transfer protein/seed storage helical domain-containing protein</fullName>
    </recommendedName>
</protein>
<evidence type="ECO:0008006" key="4">
    <source>
        <dbReference type="Google" id="ProtNLM"/>
    </source>
</evidence>
<evidence type="ECO:0000313" key="2">
    <source>
        <dbReference type="EMBL" id="KAJ6395504.1"/>
    </source>
</evidence>
<feature type="signal peptide" evidence="1">
    <location>
        <begin position="1"/>
        <end position="25"/>
    </location>
</feature>